<evidence type="ECO:0000259" key="6">
    <source>
        <dbReference type="Pfam" id="PF25772"/>
    </source>
</evidence>
<dbReference type="Pfam" id="PF25772">
    <property type="entry name" value="HEAT_RRP12_N"/>
    <property type="match status" value="1"/>
</dbReference>
<dbReference type="Gene3D" id="1.25.10.10">
    <property type="entry name" value="Leucine-rich Repeat Variant"/>
    <property type="match status" value="2"/>
</dbReference>
<comment type="similarity">
    <text evidence="2">Belongs to the RRP12 family.</text>
</comment>
<feature type="domain" description="RRP12 HEAT" evidence="5">
    <location>
        <begin position="459"/>
        <end position="726"/>
    </location>
</feature>
<feature type="domain" description="RRP12 N-terminal HEAT" evidence="6">
    <location>
        <begin position="110"/>
        <end position="388"/>
    </location>
</feature>
<evidence type="ECO:0000256" key="1">
    <source>
        <dbReference type="ARBA" id="ARBA00004123"/>
    </source>
</evidence>
<feature type="compositionally biased region" description="Polar residues" evidence="4">
    <location>
        <begin position="1290"/>
        <end position="1316"/>
    </location>
</feature>
<feature type="region of interest" description="Disordered" evidence="4">
    <location>
        <begin position="1097"/>
        <end position="1121"/>
    </location>
</feature>
<dbReference type="EMBL" id="HBUF01365833">
    <property type="protein sequence ID" value="CAG6723511.1"/>
    <property type="molecule type" value="Transcribed_RNA"/>
</dbReference>
<feature type="compositionally biased region" description="Acidic residues" evidence="4">
    <location>
        <begin position="1238"/>
        <end position="1247"/>
    </location>
</feature>
<feature type="region of interest" description="Disordered" evidence="4">
    <location>
        <begin position="1137"/>
        <end position="1388"/>
    </location>
</feature>
<dbReference type="InterPro" id="IPR052087">
    <property type="entry name" value="RRP12"/>
</dbReference>
<feature type="compositionally biased region" description="Basic residues" evidence="4">
    <location>
        <begin position="1150"/>
        <end position="1159"/>
    </location>
</feature>
<feature type="compositionally biased region" description="Polar residues" evidence="4">
    <location>
        <begin position="1174"/>
        <end position="1185"/>
    </location>
</feature>
<accession>A0A8D8VH65</accession>
<dbReference type="GO" id="GO:0005634">
    <property type="term" value="C:nucleus"/>
    <property type="evidence" value="ECO:0007669"/>
    <property type="project" value="UniProtKB-SubCell"/>
</dbReference>
<dbReference type="InterPro" id="IPR057860">
    <property type="entry name" value="HEAT_RRP12_N"/>
</dbReference>
<dbReference type="InterPro" id="IPR012978">
    <property type="entry name" value="HEAT_RRP12"/>
</dbReference>
<protein>
    <submittedName>
        <fullName evidence="7">RRP12-like protein</fullName>
    </submittedName>
</protein>
<keyword evidence="3" id="KW-0539">Nucleus</keyword>
<sequence length="1388" mass="152817">MGKFRKRVACKGKRWAKGQSSSSNPEAKTFRNAAKSRFFQVNLGNSGLTEFAVRKHEVMFGSVKAKPRSMETETEDDESVAGTSVPGTFKTFETFASDWSSCSNVSFSKLLTTFSHNSAIHKEMLAILAAVTEVIKEKNGTENSTEYFAALMTLLEGAAEDDDYKEESVSAMLSLLSMGIKTVPRPVLQLKFADASKILMILLSKHATSNNNVIMRSLIGCLSVLLRAQDAVVWSQPSTMKVYESLLSFCAHSKPKIRKAAQHACCAILKASACNTIPTPSTEPSSESDDFPSLQDSRPGDSVVTTASPHPASSVTAAYVIRNIELNPALGGSTSTLHVLGFLKDVISCLSKTNVKAVCESILKVMTLGNVIIISSGLETLHSLFLSSPDPARTLTPQLNAQLINALYDYQPPSSDSQPTQAWLTTLGAAFGNLARVDLGLCMSNLARFMSICTQLWMSDKMEVVNGATHTLQGLLEDCVAKAAASSQSASQHRTSLRKVFDLLSSGLSYQYNRVWNQVLAVLSLLFKVCGATCADFMSPCLSSLAELRDSHNFPCSNEVDYAIGAAVRSMGVDVVLKQIPYQLGNGPDSAAEEIKRSWLLPVLKANIVNASLDLFVDYFLPMATLCRKRSEACRQQNGTSSLAISYNLLQTQIWSLLPAFCHKPRDVSSFPKLAKVLGNVLTSYKDLRLTVMLALRRLMESNPQCPLMRKYAKNYLPILLNIYTTPPRGTDDENVRTATFQTLEMYATRADRELLAELLTSAVNKIKKAVDEQPSGPIKKSKKKLTVVEDKPDEAVKSKEVKFLKASILDVIRVLLPYQHVQDMEELFSFLQETLNTSKDSTEVKKVYRILQELCESDQEGAQTFVKEHMEDVVDILVEPKDSKVATPSHAARLKCLSALLSSMTEPQTVNIIPPAVAGIKSVNSACRDTAFALLTRVADRMVELNPQEGLTSLIDNLSVGLQGVPKLASASILGLASVTHHCRNSMVGTESLSTVISNILVLLTSNTREIVSSCLSFIKLLLTSFHKDDNAPHIPAIVREISAMSHDCKRHFRIKVKDIFVRLLRKYGDDTIFHMIPSHDVAIVKQVKNMIKIRRRKNKEKTKNSESDNEEEEFSVKSKPKTITEILEEIEKDDDEELLGVDEDKPKEKGKKKKKAKQFIQENEDEILDFTDMTNMGKISSSKPGPRQANGTEGTGKKAKKEAFKMSEDGRLIITESDSEDETDKKLNKLGKLKIEDDDEDEEDKEDPRQILKGGKRKRGASEKGSGSVRSEPASKYQAGGSGIHRPVNTSASSVKSFGNKSNKSNANVMSTDVGSVYKSKKSQGDMKRKGLPDPYAYVPLTRKLLNKRKKNKSTGQFKNIVKGAKKGAKIGKSLKSKDKKKKGKK</sequence>
<evidence type="ECO:0000259" key="5">
    <source>
        <dbReference type="Pfam" id="PF08161"/>
    </source>
</evidence>
<feature type="compositionally biased region" description="Basic and acidic residues" evidence="4">
    <location>
        <begin position="1325"/>
        <end position="1334"/>
    </location>
</feature>
<evidence type="ECO:0000256" key="4">
    <source>
        <dbReference type="SAM" id="MobiDB-lite"/>
    </source>
</evidence>
<dbReference type="PANTHER" id="PTHR48287:SF1">
    <property type="entry name" value="ARM REPEAT SUPERFAMILY PROTEIN"/>
    <property type="match status" value="1"/>
</dbReference>
<dbReference type="InterPro" id="IPR011989">
    <property type="entry name" value="ARM-like"/>
</dbReference>
<dbReference type="Pfam" id="PF08161">
    <property type="entry name" value="RRP12_HEAT"/>
    <property type="match status" value="1"/>
</dbReference>
<dbReference type="InterPro" id="IPR016024">
    <property type="entry name" value="ARM-type_fold"/>
</dbReference>
<dbReference type="PANTHER" id="PTHR48287">
    <property type="entry name" value="ARM REPEAT SUPERFAMILY PROTEIN"/>
    <property type="match status" value="1"/>
</dbReference>
<proteinExistence type="inferred from homology"/>
<comment type="subcellular location">
    <subcellularLocation>
        <location evidence="1">Nucleus</location>
    </subcellularLocation>
</comment>
<dbReference type="SUPFAM" id="SSF48371">
    <property type="entry name" value="ARM repeat"/>
    <property type="match status" value="1"/>
</dbReference>
<organism evidence="7">
    <name type="scientific">Cacopsylla melanoneura</name>
    <dbReference type="NCBI Taxonomy" id="428564"/>
    <lineage>
        <taxon>Eukaryota</taxon>
        <taxon>Metazoa</taxon>
        <taxon>Ecdysozoa</taxon>
        <taxon>Arthropoda</taxon>
        <taxon>Hexapoda</taxon>
        <taxon>Insecta</taxon>
        <taxon>Pterygota</taxon>
        <taxon>Neoptera</taxon>
        <taxon>Paraneoptera</taxon>
        <taxon>Hemiptera</taxon>
        <taxon>Sternorrhyncha</taxon>
        <taxon>Psylloidea</taxon>
        <taxon>Psyllidae</taxon>
        <taxon>Psyllinae</taxon>
        <taxon>Cacopsylla</taxon>
    </lineage>
</organism>
<evidence type="ECO:0000313" key="7">
    <source>
        <dbReference type="EMBL" id="CAG6723511.1"/>
    </source>
</evidence>
<reference evidence="7" key="1">
    <citation type="submission" date="2021-05" db="EMBL/GenBank/DDBJ databases">
        <authorList>
            <person name="Alioto T."/>
            <person name="Alioto T."/>
            <person name="Gomez Garrido J."/>
        </authorList>
    </citation>
    <scope>NUCLEOTIDE SEQUENCE</scope>
</reference>
<name>A0A8D8VH65_9HEMI</name>
<evidence type="ECO:0000256" key="3">
    <source>
        <dbReference type="ARBA" id="ARBA00023242"/>
    </source>
</evidence>
<feature type="compositionally biased region" description="Basic residues" evidence="4">
    <location>
        <begin position="1366"/>
        <end position="1388"/>
    </location>
</feature>
<feature type="region of interest" description="Disordered" evidence="4">
    <location>
        <begin position="278"/>
        <end position="309"/>
    </location>
</feature>
<evidence type="ECO:0000256" key="2">
    <source>
        <dbReference type="ARBA" id="ARBA00007690"/>
    </source>
</evidence>
<feature type="compositionally biased region" description="Basic and acidic residues" evidence="4">
    <location>
        <begin position="1203"/>
        <end position="1213"/>
    </location>
</feature>